<evidence type="ECO:0000256" key="4">
    <source>
        <dbReference type="ARBA" id="ARBA00022679"/>
    </source>
</evidence>
<accession>A0A022RJ32</accession>
<dbReference type="OMA" id="STHESNK"/>
<dbReference type="CDD" id="cd16664">
    <property type="entry name" value="RING-Ubox_PUB"/>
    <property type="match status" value="1"/>
</dbReference>
<dbReference type="GO" id="GO:0016567">
    <property type="term" value="P:protein ubiquitination"/>
    <property type="evidence" value="ECO:0007669"/>
    <property type="project" value="UniProtKB-UniPathway"/>
</dbReference>
<evidence type="ECO:0000256" key="3">
    <source>
        <dbReference type="ARBA" id="ARBA00012483"/>
    </source>
</evidence>
<dbReference type="InterPro" id="IPR016024">
    <property type="entry name" value="ARM-type_fold"/>
</dbReference>
<dbReference type="OrthoDB" id="10064100at2759"/>
<dbReference type="SUPFAM" id="SSF48371">
    <property type="entry name" value="ARM repeat"/>
    <property type="match status" value="1"/>
</dbReference>
<dbReference type="InterPro" id="IPR013083">
    <property type="entry name" value="Znf_RING/FYVE/PHD"/>
</dbReference>
<dbReference type="GO" id="GO:0005634">
    <property type="term" value="C:nucleus"/>
    <property type="evidence" value="ECO:0000318"/>
    <property type="project" value="GO_Central"/>
</dbReference>
<protein>
    <recommendedName>
        <fullName evidence="3">RING-type E3 ubiquitin transferase</fullName>
        <ecNumber evidence="3">2.3.2.27</ecNumber>
    </recommendedName>
</protein>
<dbReference type="SUPFAM" id="SSF57850">
    <property type="entry name" value="RING/U-box"/>
    <property type="match status" value="1"/>
</dbReference>
<dbReference type="KEGG" id="egt:105955420"/>
<comment type="pathway">
    <text evidence="2">Protein modification; protein ubiquitination.</text>
</comment>
<dbReference type="GO" id="GO:0005737">
    <property type="term" value="C:cytoplasm"/>
    <property type="evidence" value="ECO:0000318"/>
    <property type="project" value="GO_Central"/>
</dbReference>
<feature type="domain" description="U-box" evidence="6">
    <location>
        <begin position="42"/>
        <end position="116"/>
    </location>
</feature>
<reference evidence="7 8" key="1">
    <citation type="journal article" date="2013" name="Proc. Natl. Acad. Sci. U.S.A.">
        <title>Fine-scale variation in meiotic recombination in Mimulus inferred from population shotgun sequencing.</title>
        <authorList>
            <person name="Hellsten U."/>
            <person name="Wright K.M."/>
            <person name="Jenkins J."/>
            <person name="Shu S."/>
            <person name="Yuan Y."/>
            <person name="Wessler S.R."/>
            <person name="Schmutz J."/>
            <person name="Willis J.H."/>
            <person name="Rokhsar D.S."/>
        </authorList>
    </citation>
    <scope>NUCLEOTIDE SEQUENCE [LARGE SCALE GENOMIC DNA]</scope>
    <source>
        <strain evidence="8">cv. DUN x IM62</strain>
    </source>
</reference>
<gene>
    <name evidence="7" type="ORF">MIMGU_mgv1a023902mg</name>
</gene>
<dbReference type="SMART" id="SM00504">
    <property type="entry name" value="Ubox"/>
    <property type="match status" value="1"/>
</dbReference>
<dbReference type="PANTHER" id="PTHR23315:SF265">
    <property type="entry name" value="U-BOX DOMAIN-CONTAINING PROTEIN 46-RELATED"/>
    <property type="match status" value="1"/>
</dbReference>
<dbReference type="PhylomeDB" id="A0A022RJ32"/>
<evidence type="ECO:0000313" key="7">
    <source>
        <dbReference type="EMBL" id="EYU39768.1"/>
    </source>
</evidence>
<dbReference type="PANTHER" id="PTHR23315">
    <property type="entry name" value="U BOX DOMAIN-CONTAINING"/>
    <property type="match status" value="1"/>
</dbReference>
<proteinExistence type="predicted"/>
<keyword evidence="5" id="KW-0833">Ubl conjugation pathway</keyword>
<dbReference type="Gene3D" id="3.30.40.10">
    <property type="entry name" value="Zinc/RING finger domain, C3HC4 (zinc finger)"/>
    <property type="match status" value="1"/>
</dbReference>
<comment type="catalytic activity">
    <reaction evidence="1">
        <text>S-ubiquitinyl-[E2 ubiquitin-conjugating enzyme]-L-cysteine + [acceptor protein]-L-lysine = [E2 ubiquitin-conjugating enzyme]-L-cysteine + N(6)-ubiquitinyl-[acceptor protein]-L-lysine.</text>
        <dbReference type="EC" id="2.3.2.27"/>
    </reaction>
</comment>
<dbReference type="InterPro" id="IPR045210">
    <property type="entry name" value="RING-Ubox_PUB"/>
</dbReference>
<dbReference type="Gene3D" id="1.25.10.10">
    <property type="entry name" value="Leucine-rich Repeat Variant"/>
    <property type="match status" value="1"/>
</dbReference>
<dbReference type="EC" id="2.3.2.27" evidence="3"/>
<dbReference type="PROSITE" id="PS51698">
    <property type="entry name" value="U_BOX"/>
    <property type="match status" value="1"/>
</dbReference>
<keyword evidence="4" id="KW-0808">Transferase</keyword>
<evidence type="ECO:0000313" key="8">
    <source>
        <dbReference type="Proteomes" id="UP000030748"/>
    </source>
</evidence>
<dbReference type="InterPro" id="IPR011989">
    <property type="entry name" value="ARM-like"/>
</dbReference>
<dbReference type="Pfam" id="PF04564">
    <property type="entry name" value="U-box"/>
    <property type="match status" value="1"/>
</dbReference>
<sequence length="426" mass="47711">MATAAELKKELQRVVEALMEEDDDDLDATENAIEICLALQKNPPPEFNCPISGVLMRHPVVLASGQTYEEQIIEEWLKDGHQTCPLTNQLLPHTALIPNLSIKKMIDNWCTLHRFEIPIDDDETQDFSANANAEHLIELLEKLSSTSDRADAAKELRFLTKKFSSFRALFGETKDAIPRLFSPILIRNTNSDSDLRNDLVAIVLNISTHESNKKRIVAGENSPLAVSFLVESLRDENVKTRSNAAAAISSLSTLDSNKHLISKSGAIRALIELIEEGHPFALRDACFAILNLCTVFENREIVVREGAVMPIVEKIIDCVLVDEMLEILAMLSSHERAIEEIEECGVIFCLFGVLGENVSEKSTENCVSIIYNVCFSDRRKLREISEVENAYEILSRVAKSGTSRAKRKANGILERMNRFAFARLKQ</sequence>
<dbReference type="Proteomes" id="UP000030748">
    <property type="component" value="Unassembled WGS sequence"/>
</dbReference>
<dbReference type="UniPathway" id="UPA00143"/>
<dbReference type="AlphaFoldDB" id="A0A022RJ32"/>
<dbReference type="eggNOG" id="KOG0167">
    <property type="taxonomic scope" value="Eukaryota"/>
</dbReference>
<evidence type="ECO:0000256" key="1">
    <source>
        <dbReference type="ARBA" id="ARBA00000900"/>
    </source>
</evidence>
<dbReference type="GO" id="GO:0061630">
    <property type="term" value="F:ubiquitin protein ligase activity"/>
    <property type="evidence" value="ECO:0007669"/>
    <property type="project" value="UniProtKB-EC"/>
</dbReference>
<evidence type="ECO:0000256" key="2">
    <source>
        <dbReference type="ARBA" id="ARBA00004906"/>
    </source>
</evidence>
<dbReference type="InterPro" id="IPR003613">
    <property type="entry name" value="Ubox_domain"/>
</dbReference>
<evidence type="ECO:0000259" key="6">
    <source>
        <dbReference type="PROSITE" id="PS51698"/>
    </source>
</evidence>
<dbReference type="EMBL" id="KI630443">
    <property type="protein sequence ID" value="EYU39768.1"/>
    <property type="molecule type" value="Genomic_DNA"/>
</dbReference>
<evidence type="ECO:0000256" key="5">
    <source>
        <dbReference type="ARBA" id="ARBA00022786"/>
    </source>
</evidence>
<dbReference type="Pfam" id="PF25598">
    <property type="entry name" value="ARM_PUB"/>
    <property type="match status" value="1"/>
</dbReference>
<keyword evidence="8" id="KW-1185">Reference proteome</keyword>
<name>A0A022RJ32_ERYGU</name>
<dbReference type="InterPro" id="IPR058678">
    <property type="entry name" value="ARM_PUB"/>
</dbReference>
<organism evidence="7 8">
    <name type="scientific">Erythranthe guttata</name>
    <name type="common">Yellow monkey flower</name>
    <name type="synonym">Mimulus guttatus</name>
    <dbReference type="NCBI Taxonomy" id="4155"/>
    <lineage>
        <taxon>Eukaryota</taxon>
        <taxon>Viridiplantae</taxon>
        <taxon>Streptophyta</taxon>
        <taxon>Embryophyta</taxon>
        <taxon>Tracheophyta</taxon>
        <taxon>Spermatophyta</taxon>
        <taxon>Magnoliopsida</taxon>
        <taxon>eudicotyledons</taxon>
        <taxon>Gunneridae</taxon>
        <taxon>Pentapetalae</taxon>
        <taxon>asterids</taxon>
        <taxon>lamiids</taxon>
        <taxon>Lamiales</taxon>
        <taxon>Phrymaceae</taxon>
        <taxon>Erythranthe</taxon>
    </lineage>
</organism>